<dbReference type="ChiTaRS" id="UMODL1">
    <property type="organism name" value="human"/>
</dbReference>
<reference evidence="2" key="1">
    <citation type="journal article" date="2004" name="Biochem. Biophys. Res. Commun.">
        <title>Initial characterization of an uromodulin-like 1 gene on human chromosome 21q22.3.</title>
        <authorList>
            <person name="Shibuya K."/>
            <person name="Nagamine K."/>
            <person name="Okui M."/>
            <person name="Ohsawa Y."/>
            <person name="Asakawa S."/>
            <person name="Minoshima S."/>
            <person name="Hase T."/>
            <person name="Kudoh J."/>
            <person name="Shimizu N."/>
        </authorList>
    </citation>
    <scope>NUCLEOTIDE SEQUENCE</scope>
    <source>
        <tissue evidence="2">Testis</tissue>
    </source>
</reference>
<feature type="compositionally biased region" description="Polar residues" evidence="1">
    <location>
        <begin position="1"/>
        <end position="21"/>
    </location>
</feature>
<evidence type="ECO:0000313" key="2">
    <source>
        <dbReference type="EMBL" id="BAD23807.1"/>
    </source>
</evidence>
<evidence type="ECO:0000256" key="1">
    <source>
        <dbReference type="SAM" id="MobiDB-lite"/>
    </source>
</evidence>
<feature type="region of interest" description="Disordered" evidence="1">
    <location>
        <begin position="1"/>
        <end position="58"/>
    </location>
</feature>
<feature type="region of interest" description="Disordered" evidence="1">
    <location>
        <begin position="103"/>
        <end position="131"/>
    </location>
</feature>
<gene>
    <name evidence="2" type="primary">UMODL1</name>
</gene>
<dbReference type="AlphaFoldDB" id="Q6L9N2"/>
<name>Q6L9N2_HUMAN</name>
<accession>Q6L9N2</accession>
<dbReference type="OrthoDB" id="10040649at2759"/>
<organism evidence="2">
    <name type="scientific">Homo sapiens</name>
    <name type="common">Human</name>
    <dbReference type="NCBI Taxonomy" id="9606"/>
    <lineage>
        <taxon>Eukaryota</taxon>
        <taxon>Metazoa</taxon>
        <taxon>Chordata</taxon>
        <taxon>Craniata</taxon>
        <taxon>Vertebrata</taxon>
        <taxon>Euteleostomi</taxon>
        <taxon>Mammalia</taxon>
        <taxon>Eutheria</taxon>
        <taxon>Euarchontoglires</taxon>
        <taxon>Primates</taxon>
        <taxon>Haplorrhini</taxon>
        <taxon>Catarrhini</taxon>
        <taxon>Hominidae</taxon>
        <taxon>Homo</taxon>
    </lineage>
</organism>
<proteinExistence type="evidence at transcript level"/>
<feature type="non-terminal residue" evidence="2">
    <location>
        <position position="1"/>
    </location>
</feature>
<protein>
    <submittedName>
        <fullName evidence="2">Uromodulin-like 1 protein variant 8</fullName>
    </submittedName>
</protein>
<dbReference type="EMBL" id="AB096972">
    <property type="protein sequence ID" value="BAD23807.1"/>
    <property type="molecule type" value="mRNA"/>
</dbReference>
<sequence>RNTIGVIGTTSSPKAPGSTHSFPPGATDGPLALPGQLQGNSTMEPPSWPSPTEDPTGHFLWHATRSTRETLLNPTWLRNEDSGPSGSVDLPLTSTLTALKTPACGDISGDSQQESVQELDLGRDSPVSLQS</sequence>